<evidence type="ECO:0000313" key="6">
    <source>
        <dbReference type="Proteomes" id="UP001359485"/>
    </source>
</evidence>
<evidence type="ECO:0000313" key="4">
    <source>
        <dbReference type="EMBL" id="KAK6624166.1"/>
    </source>
</evidence>
<keyword evidence="6" id="KW-1185">Reference proteome</keyword>
<evidence type="ECO:0000256" key="1">
    <source>
        <dbReference type="ARBA" id="ARBA00007191"/>
    </source>
</evidence>
<dbReference type="EMBL" id="JAWJWF010000046">
    <property type="protein sequence ID" value="KAK6624166.1"/>
    <property type="molecule type" value="Genomic_DNA"/>
</dbReference>
<dbReference type="GO" id="GO:0032008">
    <property type="term" value="P:positive regulation of TOR signaling"/>
    <property type="evidence" value="ECO:0007669"/>
    <property type="project" value="InterPro"/>
</dbReference>
<name>A0AAN8SAZ4_POLSC</name>
<evidence type="ECO:0000256" key="2">
    <source>
        <dbReference type="ARBA" id="ARBA00072715"/>
    </source>
</evidence>
<evidence type="ECO:0000313" key="5">
    <source>
        <dbReference type="EMBL" id="KAK6643018.1"/>
    </source>
</evidence>
<dbReference type="Gene3D" id="3.30.450.30">
    <property type="entry name" value="Dynein light chain 2a, cytoplasmic"/>
    <property type="match status" value="1"/>
</dbReference>
<dbReference type="GO" id="GO:0005085">
    <property type="term" value="F:guanyl-nucleotide exchange factor activity"/>
    <property type="evidence" value="ECO:0007669"/>
    <property type="project" value="InterPro"/>
</dbReference>
<dbReference type="InterPro" id="IPR037587">
    <property type="entry name" value="LAMTOR2-like"/>
</dbReference>
<organism evidence="5 7">
    <name type="scientific">Polyplax serrata</name>
    <name type="common">Common mouse louse</name>
    <dbReference type="NCBI Taxonomy" id="468196"/>
    <lineage>
        <taxon>Eukaryota</taxon>
        <taxon>Metazoa</taxon>
        <taxon>Ecdysozoa</taxon>
        <taxon>Arthropoda</taxon>
        <taxon>Hexapoda</taxon>
        <taxon>Insecta</taxon>
        <taxon>Pterygota</taxon>
        <taxon>Neoptera</taxon>
        <taxon>Paraneoptera</taxon>
        <taxon>Psocodea</taxon>
        <taxon>Troctomorpha</taxon>
        <taxon>Phthiraptera</taxon>
        <taxon>Anoplura</taxon>
        <taxon>Polyplacidae</taxon>
        <taxon>Polyplax</taxon>
    </lineage>
</organism>
<dbReference type="SUPFAM" id="SSF103196">
    <property type="entry name" value="Roadblock/LC7 domain"/>
    <property type="match status" value="1"/>
</dbReference>
<proteinExistence type="inferred from homology"/>
<evidence type="ECO:0000313" key="7">
    <source>
        <dbReference type="Proteomes" id="UP001372834"/>
    </source>
</evidence>
<dbReference type="GO" id="GO:0005737">
    <property type="term" value="C:cytoplasm"/>
    <property type="evidence" value="ECO:0007669"/>
    <property type="project" value="UniProtKB-ARBA"/>
</dbReference>
<dbReference type="SMART" id="SM00960">
    <property type="entry name" value="Robl_LC7"/>
    <property type="match status" value="1"/>
</dbReference>
<dbReference type="EMBL" id="JAWJWE010000002">
    <property type="protein sequence ID" value="KAK6643018.1"/>
    <property type="molecule type" value="Genomic_DNA"/>
</dbReference>
<sequence>MLRPKALTQVLSQANTGGVDNTLLLNQDGALLAYSGYADRDARVTAAIASNIWSAYEKNGGAAFRDDSLEIVLMECMEGKVAITTVSNLLLCLYCANQKVGFGMLREKAKALAKYLEGPLSQVANS</sequence>
<feature type="domain" description="Roadblock/LAMTOR2" evidence="3">
    <location>
        <begin position="7"/>
        <end position="95"/>
    </location>
</feature>
<gene>
    <name evidence="5" type="primary">LAMTOR2</name>
    <name evidence="5" type="ORF">RUM43_004521</name>
    <name evidence="4" type="ORF">RUM44_011024</name>
</gene>
<dbReference type="GO" id="GO:0060090">
    <property type="term" value="F:molecular adaptor activity"/>
    <property type="evidence" value="ECO:0007669"/>
    <property type="project" value="InterPro"/>
</dbReference>
<comment type="caution">
    <text evidence="5">The sequence shown here is derived from an EMBL/GenBank/DDBJ whole genome shotgun (WGS) entry which is preliminary data.</text>
</comment>
<dbReference type="Proteomes" id="UP001372834">
    <property type="component" value="Unassembled WGS sequence"/>
</dbReference>
<accession>A0AAN8SAZ4</accession>
<evidence type="ECO:0000259" key="3">
    <source>
        <dbReference type="SMART" id="SM00960"/>
    </source>
</evidence>
<dbReference type="AlphaFoldDB" id="A0AAN8SAZ4"/>
<dbReference type="FunFam" id="3.30.450.30:FF:000004">
    <property type="entry name" value="ragulator complex protein LAMTOR2"/>
    <property type="match status" value="1"/>
</dbReference>
<comment type="similarity">
    <text evidence="1">Belongs to the GAMAD family.</text>
</comment>
<dbReference type="PANTHER" id="PTHR13323">
    <property type="entry name" value="LATE ENDOSOMAL/LYSOSOMAL MP1 INTERACTING PROTEIN"/>
    <property type="match status" value="1"/>
</dbReference>
<dbReference type="Proteomes" id="UP001359485">
    <property type="component" value="Unassembled WGS sequence"/>
</dbReference>
<reference evidence="5 7" key="1">
    <citation type="submission" date="2023-10" db="EMBL/GenBank/DDBJ databases">
        <title>Genomes of two closely related lineages of the louse Polyplax serrata with different host specificities.</title>
        <authorList>
            <person name="Martinu J."/>
            <person name="Tarabai H."/>
            <person name="Stefka J."/>
            <person name="Hypsa V."/>
        </authorList>
    </citation>
    <scope>NUCLEOTIDE SEQUENCE [LARGE SCALE GENOMIC DNA]</scope>
    <source>
        <strain evidence="4">98ZLc_SE</strain>
        <strain evidence="5">HR10_N</strain>
    </source>
</reference>
<dbReference type="InterPro" id="IPR004942">
    <property type="entry name" value="Roadblock/LAMTOR2_dom"/>
</dbReference>
<dbReference type="Pfam" id="PF03259">
    <property type="entry name" value="Robl_LC7"/>
    <property type="match status" value="1"/>
</dbReference>
<protein>
    <recommendedName>
        <fullName evidence="2">Ragulator complex protein LAMTOR2 homolog</fullName>
    </recommendedName>
</protein>